<evidence type="ECO:0000259" key="1">
    <source>
        <dbReference type="Pfam" id="PF07872"/>
    </source>
</evidence>
<reference evidence="2 3" key="1">
    <citation type="submission" date="2016-10" db="EMBL/GenBank/DDBJ databases">
        <authorList>
            <person name="de Groot N.N."/>
        </authorList>
    </citation>
    <scope>NUCLEOTIDE SEQUENCE [LARGE SCALE GENOMIC DNA]</scope>
    <source>
        <strain evidence="2 3">DSM 23995</strain>
    </source>
</reference>
<dbReference type="AlphaFoldDB" id="A0A1I2BTQ6"/>
<dbReference type="EMBL" id="FONT01000002">
    <property type="protein sequence ID" value="SFE59425.1"/>
    <property type="molecule type" value="Genomic_DNA"/>
</dbReference>
<gene>
    <name evidence="2" type="ORF">SAMN05192532_102499</name>
</gene>
<accession>A0A1I2BTQ6</accession>
<dbReference type="InterPro" id="IPR012454">
    <property type="entry name" value="DUF1659"/>
</dbReference>
<name>A0A1I2BTQ6_9BACI</name>
<feature type="domain" description="DUF1659" evidence="1">
    <location>
        <begin position="53"/>
        <end position="119"/>
    </location>
</feature>
<dbReference type="STRING" id="930128.SAMN05192532_102499"/>
<dbReference type="Pfam" id="PF07872">
    <property type="entry name" value="DUF1659"/>
    <property type="match status" value="1"/>
</dbReference>
<sequence length="120" mass="12984">MIIWLNSPIIKLAGKEVTRTFASGPLTGPGGLGENATELHKLKNRKEETVMAEKQLIRSRLSLVYNIGEDEDGRTITQRSGYETKTDANADALHAVGVALASLSEFPVIELSLAETSFIA</sequence>
<keyword evidence="3" id="KW-1185">Reference proteome</keyword>
<evidence type="ECO:0000313" key="3">
    <source>
        <dbReference type="Proteomes" id="UP000199516"/>
    </source>
</evidence>
<proteinExistence type="predicted"/>
<organism evidence="2 3">
    <name type="scientific">Alteribacillus iranensis</name>
    <dbReference type="NCBI Taxonomy" id="930128"/>
    <lineage>
        <taxon>Bacteria</taxon>
        <taxon>Bacillati</taxon>
        <taxon>Bacillota</taxon>
        <taxon>Bacilli</taxon>
        <taxon>Bacillales</taxon>
        <taxon>Bacillaceae</taxon>
        <taxon>Alteribacillus</taxon>
    </lineage>
</organism>
<protein>
    <recommendedName>
        <fullName evidence="1">DUF1659 domain-containing protein</fullName>
    </recommendedName>
</protein>
<evidence type="ECO:0000313" key="2">
    <source>
        <dbReference type="EMBL" id="SFE59425.1"/>
    </source>
</evidence>
<dbReference type="Proteomes" id="UP000199516">
    <property type="component" value="Unassembled WGS sequence"/>
</dbReference>